<dbReference type="GO" id="GO:0016740">
    <property type="term" value="F:transferase activity"/>
    <property type="evidence" value="ECO:0007669"/>
    <property type="project" value="UniProtKB-KW"/>
</dbReference>
<dbReference type="PANTHER" id="PTHR23020:SF41">
    <property type="entry name" value="AMINOGLYCOSIDE PHOSPHOTRANSFERASE DOMAIN-CONTAINING PROTEIN"/>
    <property type="match status" value="1"/>
</dbReference>
<dbReference type="SUPFAM" id="SSF56112">
    <property type="entry name" value="Protein kinase-like (PK-like)"/>
    <property type="match status" value="1"/>
</dbReference>
<organism evidence="2 3">
    <name type="scientific">Mycobacterium colombiense</name>
    <dbReference type="NCBI Taxonomy" id="339268"/>
    <lineage>
        <taxon>Bacteria</taxon>
        <taxon>Bacillati</taxon>
        <taxon>Actinomycetota</taxon>
        <taxon>Actinomycetes</taxon>
        <taxon>Mycobacteriales</taxon>
        <taxon>Mycobacteriaceae</taxon>
        <taxon>Mycobacterium</taxon>
        <taxon>Mycobacterium avium complex (MAC)</taxon>
    </lineage>
</organism>
<evidence type="ECO:0000313" key="2">
    <source>
        <dbReference type="EMBL" id="OBJ63315.1"/>
    </source>
</evidence>
<dbReference type="InterPro" id="IPR015897">
    <property type="entry name" value="CHK_kinase-like"/>
</dbReference>
<dbReference type="Gene3D" id="3.90.1200.10">
    <property type="match status" value="1"/>
</dbReference>
<name>A0A853M821_9MYCO</name>
<dbReference type="SMART" id="SM00587">
    <property type="entry name" value="CHK"/>
    <property type="match status" value="1"/>
</dbReference>
<evidence type="ECO:0000259" key="1">
    <source>
        <dbReference type="SMART" id="SM00587"/>
    </source>
</evidence>
<sequence>MSVATVPVPDTLEQALSPDWLTAALGTDVVEVTPGPVVDRISTNARFTIRCAGGSSQNLCVKGYFNEIGRAARYIGAPEAHFYRDLAAATGVRTLHSVYADVDPETRHGVIITEDVAAQGATFLDGNSLYTPDQTAQTLAEFARLHAATWDCARYAIAPWLAPRLGRALEVWGLDTTLDIIGRNFDGPNGQRVPAEVRDPRRLVDAYRIVADPGSEPRCVIHGDAHVGNVFLDATGAGSLVDWQLVQRGVWSLDVGYHIASTLTVDERRRTERDLLRHYLDALASHGIAPPRWDDAWRALAFGMVHGFYLWGITTKVQPAIIATLLHRLGTAVADHDALSAVQSSRRQ</sequence>
<gene>
    <name evidence="2" type="ORF">A5628_02585</name>
</gene>
<proteinExistence type="predicted"/>
<dbReference type="EMBL" id="LZLG01000024">
    <property type="protein sequence ID" value="OBJ63315.1"/>
    <property type="molecule type" value="Genomic_DNA"/>
</dbReference>
<dbReference type="Pfam" id="PF01636">
    <property type="entry name" value="APH"/>
    <property type="match status" value="1"/>
</dbReference>
<reference evidence="2 3" key="1">
    <citation type="submission" date="2016-06" db="EMBL/GenBank/DDBJ databases">
        <authorList>
            <person name="Sutton G."/>
            <person name="Brinkac L."/>
            <person name="Sanka R."/>
            <person name="Adams M."/>
            <person name="Lau E."/>
            <person name="Garcia-Basteiro A."/>
            <person name="Lopez-Varela E."/>
            <person name="Palencia S."/>
        </authorList>
    </citation>
    <scope>NUCLEOTIDE SEQUENCE [LARGE SCALE GENOMIC DNA]</scope>
    <source>
        <strain evidence="2 3">1164983.0</strain>
    </source>
</reference>
<protein>
    <submittedName>
        <fullName evidence="2">Aminoglycoside phosphotransferase</fullName>
    </submittedName>
</protein>
<dbReference type="InterPro" id="IPR002575">
    <property type="entry name" value="Aminoglycoside_PTrfase"/>
</dbReference>
<dbReference type="Proteomes" id="UP000093894">
    <property type="component" value="Unassembled WGS sequence"/>
</dbReference>
<keyword evidence="2" id="KW-0808">Transferase</keyword>
<dbReference type="AlphaFoldDB" id="A0A853M821"/>
<dbReference type="InterPro" id="IPR011009">
    <property type="entry name" value="Kinase-like_dom_sf"/>
</dbReference>
<feature type="domain" description="CHK kinase-like" evidence="1">
    <location>
        <begin position="111"/>
        <end position="289"/>
    </location>
</feature>
<dbReference type="InterPro" id="IPR052961">
    <property type="entry name" value="Oxido-Kinase-like_Enzymes"/>
</dbReference>
<dbReference type="RefSeq" id="WP_065054984.1">
    <property type="nucleotide sequence ID" value="NZ_LZKW01000234.1"/>
</dbReference>
<comment type="caution">
    <text evidence="2">The sequence shown here is derived from an EMBL/GenBank/DDBJ whole genome shotgun (WGS) entry which is preliminary data.</text>
</comment>
<accession>A0A853M821</accession>
<dbReference type="PANTHER" id="PTHR23020">
    <property type="entry name" value="UNCHARACTERIZED NUCLEAR HORMONE RECEPTOR-RELATED"/>
    <property type="match status" value="1"/>
</dbReference>
<evidence type="ECO:0000313" key="3">
    <source>
        <dbReference type="Proteomes" id="UP000093894"/>
    </source>
</evidence>